<sequence length="91" mass="10501">HSGTRNHGIDFIQLLQHHLNINSKDVLDAKDMTTLFLNKKFCSSLNDEQISIALVFILEVTKNIITRKKEVNNLSHKENYSLEGEVYNSWS</sequence>
<keyword evidence="2" id="KW-1185">Reference proteome</keyword>
<name>A0ABN7X508_GIGMA</name>
<feature type="non-terminal residue" evidence="1">
    <location>
        <position position="1"/>
    </location>
</feature>
<accession>A0ABN7X508</accession>
<protein>
    <submittedName>
        <fullName evidence="1">34428_t:CDS:1</fullName>
    </submittedName>
</protein>
<comment type="caution">
    <text evidence="1">The sequence shown here is derived from an EMBL/GenBank/DDBJ whole genome shotgun (WGS) entry which is preliminary data.</text>
</comment>
<proteinExistence type="predicted"/>
<dbReference type="EMBL" id="CAJVQB010087056">
    <property type="protein sequence ID" value="CAG8847303.1"/>
    <property type="molecule type" value="Genomic_DNA"/>
</dbReference>
<dbReference type="Proteomes" id="UP000789901">
    <property type="component" value="Unassembled WGS sequence"/>
</dbReference>
<organism evidence="1 2">
    <name type="scientific">Gigaspora margarita</name>
    <dbReference type="NCBI Taxonomy" id="4874"/>
    <lineage>
        <taxon>Eukaryota</taxon>
        <taxon>Fungi</taxon>
        <taxon>Fungi incertae sedis</taxon>
        <taxon>Mucoromycota</taxon>
        <taxon>Glomeromycotina</taxon>
        <taxon>Glomeromycetes</taxon>
        <taxon>Diversisporales</taxon>
        <taxon>Gigasporaceae</taxon>
        <taxon>Gigaspora</taxon>
    </lineage>
</organism>
<reference evidence="1 2" key="1">
    <citation type="submission" date="2021-06" db="EMBL/GenBank/DDBJ databases">
        <authorList>
            <person name="Kallberg Y."/>
            <person name="Tangrot J."/>
            <person name="Rosling A."/>
        </authorList>
    </citation>
    <scope>NUCLEOTIDE SEQUENCE [LARGE SCALE GENOMIC DNA]</scope>
    <source>
        <strain evidence="1 2">120-4 pot B 10/14</strain>
    </source>
</reference>
<evidence type="ECO:0000313" key="1">
    <source>
        <dbReference type="EMBL" id="CAG8847303.1"/>
    </source>
</evidence>
<gene>
    <name evidence="1" type="ORF">GMARGA_LOCUS38601</name>
</gene>
<feature type="non-terminal residue" evidence="1">
    <location>
        <position position="91"/>
    </location>
</feature>
<evidence type="ECO:0000313" key="2">
    <source>
        <dbReference type="Proteomes" id="UP000789901"/>
    </source>
</evidence>